<evidence type="ECO:0000256" key="1">
    <source>
        <dbReference type="SAM" id="MobiDB-lite"/>
    </source>
</evidence>
<gene>
    <name evidence="2" type="ORF">B2G88_18950</name>
</gene>
<sequence length="110" mass="11543">MSNTPATRRTVLKVTGASLATAVVAGCLGDDDDETAAENGDDGTDTDAGSNGIEIDSGTEIVFDLSLQPILAVLECIDDLTRRSEVRFVLHKSTIDLVPAVRGASRTLPR</sequence>
<name>A0A202E4N0_9EURY</name>
<evidence type="ECO:0000313" key="2">
    <source>
        <dbReference type="EMBL" id="OVE82860.1"/>
    </source>
</evidence>
<dbReference type="AlphaFoldDB" id="A0A202E4N0"/>
<proteinExistence type="predicted"/>
<dbReference type="Proteomes" id="UP000196084">
    <property type="component" value="Unassembled WGS sequence"/>
</dbReference>
<dbReference type="InterPro" id="IPR006311">
    <property type="entry name" value="TAT_signal"/>
</dbReference>
<accession>A0A202E4N0</accession>
<organism evidence="2 3">
    <name type="scientific">Natronolimnobius baerhuensis</name>
    <dbReference type="NCBI Taxonomy" id="253108"/>
    <lineage>
        <taxon>Archaea</taxon>
        <taxon>Methanobacteriati</taxon>
        <taxon>Methanobacteriota</taxon>
        <taxon>Stenosarchaea group</taxon>
        <taxon>Halobacteria</taxon>
        <taxon>Halobacteriales</taxon>
        <taxon>Natrialbaceae</taxon>
        <taxon>Natronolimnobius</taxon>
    </lineage>
</organism>
<comment type="caution">
    <text evidence="2">The sequence shown here is derived from an EMBL/GenBank/DDBJ whole genome shotgun (WGS) entry which is preliminary data.</text>
</comment>
<dbReference type="EMBL" id="MWPH01000006">
    <property type="protein sequence ID" value="OVE82860.1"/>
    <property type="molecule type" value="Genomic_DNA"/>
</dbReference>
<protein>
    <submittedName>
        <fullName evidence="2">Uncharacterized protein</fullName>
    </submittedName>
</protein>
<evidence type="ECO:0000313" key="3">
    <source>
        <dbReference type="Proteomes" id="UP000196084"/>
    </source>
</evidence>
<keyword evidence="3" id="KW-1185">Reference proteome</keyword>
<feature type="compositionally biased region" description="Acidic residues" evidence="1">
    <location>
        <begin position="30"/>
        <end position="45"/>
    </location>
</feature>
<reference evidence="2 3" key="1">
    <citation type="submission" date="2017-02" db="EMBL/GenBank/DDBJ databases">
        <title>Natronthermophilus aegyptiacus gen. nov.,sp. nov., an aerobic, extremely halophilic alkalithermophilic archaeon isolated from the athalassohaline Wadi An Natrun, Egypt.</title>
        <authorList>
            <person name="Zhao B."/>
        </authorList>
    </citation>
    <scope>NUCLEOTIDE SEQUENCE [LARGE SCALE GENOMIC DNA]</scope>
    <source>
        <strain evidence="2 3">CGMCC 1.3597</strain>
    </source>
</reference>
<dbReference type="PROSITE" id="PS51318">
    <property type="entry name" value="TAT"/>
    <property type="match status" value="1"/>
</dbReference>
<feature type="region of interest" description="Disordered" evidence="1">
    <location>
        <begin position="30"/>
        <end position="53"/>
    </location>
</feature>